<comment type="caution">
    <text evidence="3">The sequence shown here is derived from an EMBL/GenBank/DDBJ whole genome shotgun (WGS) entry which is preliminary data.</text>
</comment>
<protein>
    <recommendedName>
        <fullName evidence="2">SWIM-type domain-containing protein</fullName>
    </recommendedName>
</protein>
<dbReference type="PROSITE" id="PS50966">
    <property type="entry name" value="ZF_SWIM"/>
    <property type="match status" value="1"/>
</dbReference>
<evidence type="ECO:0000259" key="2">
    <source>
        <dbReference type="PROSITE" id="PS50966"/>
    </source>
</evidence>
<evidence type="ECO:0000313" key="3">
    <source>
        <dbReference type="EMBL" id="MDQ0269221.1"/>
    </source>
</evidence>
<reference evidence="3 4" key="1">
    <citation type="submission" date="2023-07" db="EMBL/GenBank/DDBJ databases">
        <title>Genomic Encyclopedia of Type Strains, Phase IV (KMG-IV): sequencing the most valuable type-strain genomes for metagenomic binning, comparative biology and taxonomic classification.</title>
        <authorList>
            <person name="Goeker M."/>
        </authorList>
    </citation>
    <scope>NUCLEOTIDE SEQUENCE [LARGE SCALE GENOMIC DNA]</scope>
    <source>
        <strain evidence="3 4">DSM 23494</strain>
    </source>
</reference>
<keyword evidence="1" id="KW-0862">Zinc</keyword>
<gene>
    <name evidence="3" type="ORF">J2S17_001091</name>
</gene>
<feature type="domain" description="SWIM-type" evidence="2">
    <location>
        <begin position="67"/>
        <end position="100"/>
    </location>
</feature>
<accession>A0ABU0AD91</accession>
<organism evidence="3 4">
    <name type="scientific">Cytobacillus purgationiresistens</name>
    <dbReference type="NCBI Taxonomy" id="863449"/>
    <lineage>
        <taxon>Bacteria</taxon>
        <taxon>Bacillati</taxon>
        <taxon>Bacillota</taxon>
        <taxon>Bacilli</taxon>
        <taxon>Bacillales</taxon>
        <taxon>Bacillaceae</taxon>
        <taxon>Cytobacillus</taxon>
    </lineage>
</organism>
<dbReference type="RefSeq" id="WP_307472615.1">
    <property type="nucleotide sequence ID" value="NZ_JAUSUB010000003.1"/>
</dbReference>
<evidence type="ECO:0000256" key="1">
    <source>
        <dbReference type="PROSITE-ProRule" id="PRU00325"/>
    </source>
</evidence>
<keyword evidence="1" id="KW-0479">Metal-binding</keyword>
<dbReference type="InterPro" id="IPR007527">
    <property type="entry name" value="Znf_SWIM"/>
</dbReference>
<sequence length="545" mass="65182">MEMLIPERFLEGLEDVSAKLLEDLDPNVDETNRLVQKGWILFRQGLVSQVKFNDTTIHAVVQDVTPAKVSLNFDFFTFSKCSCPTETLCRHQLAVFFHLLAKKNSVSKWMEEWRRPLKEKKDAKEWGLMRAKDLIKDKAQMEPDYDRWIESFSQSFKQLMQQQQKSNPKPYVIPELFSIYLKRINASSPMEKEWKLLYQLTCYTHSFQMLEELALELGHSKGDIYRYYLHLFQNLLDDSIAVMEKLAVHSLPFAFDTFIARMKDRSIQQLTGDFILEYERIELYRSMWTHFFKHKEWREEEIQKLGELAVKDTEQPLPILIGKSHLHILLREDHLALELLANLDGKIAPYFTFWVRHFTTNKEWQRAEPYIEMLIQKTRSYLKAEKDDYHCMDFTGHIIKSISSFCTNRNRMDLYEKALNETLPYSFNDYEQFLFDIRAFEKWADLQALIGLGITEIPKDRIKAIETHEPDLLLPLYHYSIQKDINMKNRDHYRQAVRKMKKLRTIYKKIKQTEQWEQFLEELLEKTKRLRAFQEECKRGKLIHA</sequence>
<dbReference type="Pfam" id="PF04434">
    <property type="entry name" value="SWIM"/>
    <property type="match status" value="1"/>
</dbReference>
<proteinExistence type="predicted"/>
<name>A0ABU0AD91_9BACI</name>
<dbReference type="EMBL" id="JAUSUB010000003">
    <property type="protein sequence ID" value="MDQ0269221.1"/>
    <property type="molecule type" value="Genomic_DNA"/>
</dbReference>
<dbReference type="Proteomes" id="UP001238088">
    <property type="component" value="Unassembled WGS sequence"/>
</dbReference>
<evidence type="ECO:0000313" key="4">
    <source>
        <dbReference type="Proteomes" id="UP001238088"/>
    </source>
</evidence>
<keyword evidence="4" id="KW-1185">Reference proteome</keyword>
<keyword evidence="1" id="KW-0863">Zinc-finger</keyword>